<feature type="domain" description="SLH" evidence="2">
    <location>
        <begin position="449"/>
        <end position="506"/>
    </location>
</feature>
<dbReference type="PROSITE" id="PS51272">
    <property type="entry name" value="SLH"/>
    <property type="match status" value="3"/>
</dbReference>
<dbReference type="OrthoDB" id="1803381at2"/>
<dbReference type="HOGENOM" id="CLU_538319_0_0_9"/>
<keyword evidence="1" id="KW-0677">Repeat</keyword>
<sequence>MEKLKTYGIIKLPVCLVALCIIAGLLSTVAPLASSAGEPVVLTVKGDGVNKVVNFTMADLRALPQKTYTYSGYNHWPSLKVFKNLTGPTLKSILDVAGLKDNATLFTLRPSGGGFVRMDYTRAQLLEEPRYYFPDGESPGDCVEWPPKRSEKGKIPVETIIAMNDSDGRICFGQRKPNEPTIGDCVMIQQMLAGGTIEVSTEPLEHWEAPSVDTNPGTVAPGTKVTLKRPDDIPENIMVYYTLDGSDPTYGSNIFNISYPQFRPEEMNKPIPINGTVTVKARTIGFGKLDSEVKTFQYNTGVSAPADGTGKNTVNKAEDMISDFIDLQNHWAKEDINTLVEKGVIDGTETEFKPDEKTTRAQFAQWLVKALHIEVNQGEDLSFKDVPASAWYHDYVAAAVKAGLIKGNDDNTYAPNECITREQISVIITRALKMKSTKDLSHAITQQATDKFADKDAISPWARQDIALAVSCGIVSGVSEDRFAPQLLTTRAEAAVMILRLYNLLQ</sequence>
<dbReference type="STRING" id="485916.Dtox_3489"/>
<evidence type="ECO:0000259" key="2">
    <source>
        <dbReference type="PROSITE" id="PS51272"/>
    </source>
</evidence>
<feature type="domain" description="SLH" evidence="2">
    <location>
        <begin position="379"/>
        <end position="442"/>
    </location>
</feature>
<evidence type="ECO:0000313" key="4">
    <source>
        <dbReference type="Proteomes" id="UP000002217"/>
    </source>
</evidence>
<dbReference type="InterPro" id="IPR059177">
    <property type="entry name" value="GH29D-like_dom"/>
</dbReference>
<feature type="domain" description="SLH" evidence="2">
    <location>
        <begin position="319"/>
        <end position="378"/>
    </location>
</feature>
<name>C8W6U9_DESAS</name>
<gene>
    <name evidence="3" type="ordered locus">Dtox_3489</name>
</gene>
<keyword evidence="4" id="KW-1185">Reference proteome</keyword>
<dbReference type="Proteomes" id="UP000002217">
    <property type="component" value="Chromosome"/>
</dbReference>
<proteinExistence type="predicted"/>
<dbReference type="RefSeq" id="WP_015758898.1">
    <property type="nucleotide sequence ID" value="NC_013216.1"/>
</dbReference>
<organism evidence="3 4">
    <name type="scientific">Desulfofarcimen acetoxidans (strain ATCC 49208 / DSM 771 / KCTC 5769 / VKM B-1644 / 5575)</name>
    <name type="common">Desulfotomaculum acetoxidans</name>
    <dbReference type="NCBI Taxonomy" id="485916"/>
    <lineage>
        <taxon>Bacteria</taxon>
        <taxon>Bacillati</taxon>
        <taxon>Bacillota</taxon>
        <taxon>Clostridia</taxon>
        <taxon>Eubacteriales</taxon>
        <taxon>Peptococcaceae</taxon>
        <taxon>Desulfofarcimen</taxon>
    </lineage>
</organism>
<dbReference type="AlphaFoldDB" id="C8W6U9"/>
<evidence type="ECO:0000313" key="3">
    <source>
        <dbReference type="EMBL" id="ACV64208.1"/>
    </source>
</evidence>
<dbReference type="PANTHER" id="PTHR43308:SF5">
    <property type="entry name" value="S-LAYER PROTEIN _ PEPTIDOGLYCAN ENDO-BETA-N-ACETYLGLUCOSAMINIDASE"/>
    <property type="match status" value="1"/>
</dbReference>
<dbReference type="EMBL" id="CP001720">
    <property type="protein sequence ID" value="ACV64208.1"/>
    <property type="molecule type" value="Genomic_DNA"/>
</dbReference>
<dbReference type="InterPro" id="IPR051465">
    <property type="entry name" value="Cell_Envelope_Struct_Comp"/>
</dbReference>
<dbReference type="eggNOG" id="COG2041">
    <property type="taxonomic scope" value="Bacteria"/>
</dbReference>
<protein>
    <submittedName>
        <fullName evidence="3">S-layer domain protein</fullName>
    </submittedName>
</protein>
<reference evidence="3 4" key="1">
    <citation type="journal article" date="2009" name="Stand. Genomic Sci.">
        <title>Complete genome sequence of Desulfotomaculum acetoxidans type strain (5575).</title>
        <authorList>
            <person name="Spring S."/>
            <person name="Lapidus A."/>
            <person name="Schroder M."/>
            <person name="Gleim D."/>
            <person name="Sims D."/>
            <person name="Meincke L."/>
            <person name="Glavina Del Rio T."/>
            <person name="Tice H."/>
            <person name="Copeland A."/>
            <person name="Cheng J.F."/>
            <person name="Lucas S."/>
            <person name="Chen F."/>
            <person name="Nolan M."/>
            <person name="Bruce D."/>
            <person name="Goodwin L."/>
            <person name="Pitluck S."/>
            <person name="Ivanova N."/>
            <person name="Mavromatis K."/>
            <person name="Mikhailova N."/>
            <person name="Pati A."/>
            <person name="Chen A."/>
            <person name="Palaniappan K."/>
            <person name="Land M."/>
            <person name="Hauser L."/>
            <person name="Chang Y.J."/>
            <person name="Jeffries C.D."/>
            <person name="Chain P."/>
            <person name="Saunders E."/>
            <person name="Brettin T."/>
            <person name="Detter J.C."/>
            <person name="Goker M."/>
            <person name="Bristow J."/>
            <person name="Eisen J.A."/>
            <person name="Markowitz V."/>
            <person name="Hugenholtz P."/>
            <person name="Kyrpides N.C."/>
            <person name="Klenk H.P."/>
            <person name="Han C."/>
        </authorList>
    </citation>
    <scope>NUCLEOTIDE SEQUENCE [LARGE SCALE GENOMIC DNA]</scope>
    <source>
        <strain evidence="4">ATCC 49208 / DSM 771 / VKM B-1644</strain>
    </source>
</reference>
<dbReference type="Pfam" id="PF13290">
    <property type="entry name" value="CHB_HEX_C_1"/>
    <property type="match status" value="1"/>
</dbReference>
<dbReference type="PANTHER" id="PTHR43308">
    <property type="entry name" value="OUTER MEMBRANE PROTEIN ALPHA-RELATED"/>
    <property type="match status" value="1"/>
</dbReference>
<accession>C8W6U9</accession>
<dbReference type="KEGG" id="dae:Dtox_3489"/>
<dbReference type="Pfam" id="PF00395">
    <property type="entry name" value="SLH"/>
    <property type="match status" value="3"/>
</dbReference>
<dbReference type="InterPro" id="IPR001119">
    <property type="entry name" value="SLH_dom"/>
</dbReference>
<evidence type="ECO:0000256" key="1">
    <source>
        <dbReference type="ARBA" id="ARBA00022737"/>
    </source>
</evidence>